<feature type="domain" description="Myb-like" evidence="7">
    <location>
        <begin position="46"/>
        <end position="98"/>
    </location>
</feature>
<gene>
    <name evidence="11" type="ORF">HAX54_024192</name>
</gene>
<comment type="subcellular location">
    <subcellularLocation>
        <location evidence="1">Nucleus</location>
    </subcellularLocation>
</comment>
<accession>A0ABS8UZA9</accession>
<dbReference type="PANTHER" id="PTHR44191:SF45">
    <property type="entry name" value="TRANSCRIPTION FACTOR MYB1R1-LIKE"/>
    <property type="match status" value="1"/>
</dbReference>
<dbReference type="InterPro" id="IPR052245">
    <property type="entry name" value="Plant_Stress_Dev_TF"/>
</dbReference>
<evidence type="ECO:0000313" key="12">
    <source>
        <dbReference type="Proteomes" id="UP000823775"/>
    </source>
</evidence>
<keyword evidence="3" id="KW-0238">DNA-binding</keyword>
<dbReference type="InterPro" id="IPR017930">
    <property type="entry name" value="Myb_dom"/>
</dbReference>
<dbReference type="PANTHER" id="PTHR44191">
    <property type="entry name" value="TRANSCRIPTION FACTOR KUA1"/>
    <property type="match status" value="1"/>
</dbReference>
<dbReference type="PROSITE" id="PS50090">
    <property type="entry name" value="MYB_LIKE"/>
    <property type="match status" value="1"/>
</dbReference>
<evidence type="ECO:0000256" key="6">
    <source>
        <dbReference type="PROSITE-ProRule" id="PRU00047"/>
    </source>
</evidence>
<evidence type="ECO:0000259" key="9">
    <source>
        <dbReference type="PROSITE" id="PS51293"/>
    </source>
</evidence>
<organism evidence="11 12">
    <name type="scientific">Datura stramonium</name>
    <name type="common">Jimsonweed</name>
    <name type="synonym">Common thornapple</name>
    <dbReference type="NCBI Taxonomy" id="4076"/>
    <lineage>
        <taxon>Eukaryota</taxon>
        <taxon>Viridiplantae</taxon>
        <taxon>Streptophyta</taxon>
        <taxon>Embryophyta</taxon>
        <taxon>Tracheophyta</taxon>
        <taxon>Spermatophyta</taxon>
        <taxon>Magnoliopsida</taxon>
        <taxon>eudicotyledons</taxon>
        <taxon>Gunneridae</taxon>
        <taxon>Pentapetalae</taxon>
        <taxon>asterids</taxon>
        <taxon>lamiids</taxon>
        <taxon>Solanales</taxon>
        <taxon>Solanaceae</taxon>
        <taxon>Solanoideae</taxon>
        <taxon>Datureae</taxon>
        <taxon>Datura</taxon>
    </lineage>
</organism>
<dbReference type="SUPFAM" id="SSF46689">
    <property type="entry name" value="Homeodomain-like"/>
    <property type="match status" value="1"/>
</dbReference>
<dbReference type="Proteomes" id="UP000823775">
    <property type="component" value="Unassembled WGS sequence"/>
</dbReference>
<keyword evidence="6" id="KW-0862">Zinc</keyword>
<feature type="domain" description="SANT" evidence="9">
    <location>
        <begin position="49"/>
        <end position="102"/>
    </location>
</feature>
<evidence type="ECO:0000256" key="4">
    <source>
        <dbReference type="ARBA" id="ARBA00023163"/>
    </source>
</evidence>
<dbReference type="InterPro" id="IPR017884">
    <property type="entry name" value="SANT_dom"/>
</dbReference>
<evidence type="ECO:0000256" key="3">
    <source>
        <dbReference type="ARBA" id="ARBA00023125"/>
    </source>
</evidence>
<name>A0ABS8UZA9_DATST</name>
<dbReference type="NCBIfam" id="TIGR01557">
    <property type="entry name" value="myb_SHAQKYF"/>
    <property type="match status" value="1"/>
</dbReference>
<dbReference type="InterPro" id="IPR001005">
    <property type="entry name" value="SANT/Myb"/>
</dbReference>
<dbReference type="Pfam" id="PF00249">
    <property type="entry name" value="Myb_DNA-binding"/>
    <property type="match status" value="1"/>
</dbReference>
<keyword evidence="6" id="KW-0479">Metal-binding</keyword>
<feature type="domain" description="HTH myb-type" evidence="10">
    <location>
        <begin position="46"/>
        <end position="102"/>
    </location>
</feature>
<dbReference type="Gene3D" id="1.10.10.60">
    <property type="entry name" value="Homeodomain-like"/>
    <property type="match status" value="1"/>
</dbReference>
<evidence type="ECO:0000259" key="8">
    <source>
        <dbReference type="PROSITE" id="PS50158"/>
    </source>
</evidence>
<keyword evidence="2" id="KW-0805">Transcription regulation</keyword>
<protein>
    <submittedName>
        <fullName evidence="11">Uncharacterized protein</fullName>
    </submittedName>
</protein>
<dbReference type="InterPro" id="IPR001878">
    <property type="entry name" value="Znf_CCHC"/>
</dbReference>
<sequence length="175" mass="19778">MGRKCTLCGRNGHNQRTCIEKGKSIKLFGVEVGTTAAAMSKKDYGRKIKKGSPWTEDEQRAFLKGLEFHGKGNWAKIGKDFLPSRTSTQIASHAQKYFMRLDATNSNEIKNRKKPSVFDLRLDKTKDTVGNQESAQETHHVPSFLPKIPTPKVLPLTWVYMYPCHHDASTSARTR</sequence>
<keyword evidence="5" id="KW-0539">Nucleus</keyword>
<dbReference type="InterPro" id="IPR006447">
    <property type="entry name" value="Myb_dom_plants"/>
</dbReference>
<reference evidence="11 12" key="1">
    <citation type="journal article" date="2021" name="BMC Genomics">
        <title>Datura genome reveals duplications of psychoactive alkaloid biosynthetic genes and high mutation rate following tissue culture.</title>
        <authorList>
            <person name="Rajewski A."/>
            <person name="Carter-House D."/>
            <person name="Stajich J."/>
            <person name="Litt A."/>
        </authorList>
    </citation>
    <scope>NUCLEOTIDE SEQUENCE [LARGE SCALE GENOMIC DNA]</scope>
    <source>
        <strain evidence="11">AR-01</strain>
    </source>
</reference>
<evidence type="ECO:0000256" key="5">
    <source>
        <dbReference type="ARBA" id="ARBA00023242"/>
    </source>
</evidence>
<evidence type="ECO:0000256" key="1">
    <source>
        <dbReference type="ARBA" id="ARBA00004123"/>
    </source>
</evidence>
<dbReference type="PROSITE" id="PS51294">
    <property type="entry name" value="HTH_MYB"/>
    <property type="match status" value="1"/>
</dbReference>
<keyword evidence="12" id="KW-1185">Reference proteome</keyword>
<dbReference type="EMBL" id="JACEIK010002945">
    <property type="protein sequence ID" value="MCD9639576.1"/>
    <property type="molecule type" value="Genomic_DNA"/>
</dbReference>
<dbReference type="CDD" id="cd00167">
    <property type="entry name" value="SANT"/>
    <property type="match status" value="1"/>
</dbReference>
<feature type="domain" description="CCHC-type" evidence="8">
    <location>
        <begin position="3"/>
        <end position="18"/>
    </location>
</feature>
<evidence type="ECO:0000313" key="11">
    <source>
        <dbReference type="EMBL" id="MCD9639576.1"/>
    </source>
</evidence>
<evidence type="ECO:0000259" key="10">
    <source>
        <dbReference type="PROSITE" id="PS51294"/>
    </source>
</evidence>
<dbReference type="InterPro" id="IPR009057">
    <property type="entry name" value="Homeodomain-like_sf"/>
</dbReference>
<keyword evidence="6" id="KW-0863">Zinc-finger</keyword>
<comment type="caution">
    <text evidence="11">The sequence shown here is derived from an EMBL/GenBank/DDBJ whole genome shotgun (WGS) entry which is preliminary data.</text>
</comment>
<dbReference type="SMART" id="SM00717">
    <property type="entry name" value="SANT"/>
    <property type="match status" value="1"/>
</dbReference>
<evidence type="ECO:0000256" key="2">
    <source>
        <dbReference type="ARBA" id="ARBA00023015"/>
    </source>
</evidence>
<keyword evidence="4" id="KW-0804">Transcription</keyword>
<proteinExistence type="predicted"/>
<dbReference type="PROSITE" id="PS50158">
    <property type="entry name" value="ZF_CCHC"/>
    <property type="match status" value="1"/>
</dbReference>
<evidence type="ECO:0000259" key="7">
    <source>
        <dbReference type="PROSITE" id="PS50090"/>
    </source>
</evidence>
<dbReference type="PROSITE" id="PS51293">
    <property type="entry name" value="SANT"/>
    <property type="match status" value="1"/>
</dbReference>